<dbReference type="InterPro" id="IPR049303">
    <property type="entry name" value="Glyco_hydro_109_C"/>
</dbReference>
<dbReference type="Proteomes" id="UP000006073">
    <property type="component" value="Unassembled WGS sequence"/>
</dbReference>
<keyword evidence="4" id="KW-0520">NAD</keyword>
<evidence type="ECO:0000256" key="5">
    <source>
        <dbReference type="ARBA" id="ARBA00023295"/>
    </source>
</evidence>
<comment type="caution">
    <text evidence="8">The sequence shown here is derived from an EMBL/GenBank/DDBJ whole genome shotgun (WGS) entry which is preliminary data.</text>
</comment>
<accession>S2DZC6</accession>
<dbReference type="Gene3D" id="3.30.360.10">
    <property type="entry name" value="Dihydrodipicolinate Reductase, domain 2"/>
    <property type="match status" value="1"/>
</dbReference>
<evidence type="ECO:0000313" key="8">
    <source>
        <dbReference type="EMBL" id="EOZ95148.1"/>
    </source>
</evidence>
<dbReference type="AlphaFoldDB" id="S2DZC6"/>
<keyword evidence="9" id="KW-1185">Reference proteome</keyword>
<keyword evidence="5" id="KW-0326">Glycosidase</keyword>
<evidence type="ECO:0000256" key="3">
    <source>
        <dbReference type="ARBA" id="ARBA00022801"/>
    </source>
</evidence>
<dbReference type="SUPFAM" id="SSF51735">
    <property type="entry name" value="NAD(P)-binding Rossmann-fold domains"/>
    <property type="match status" value="1"/>
</dbReference>
<dbReference type="InterPro" id="IPR036291">
    <property type="entry name" value="NAD(P)-bd_dom_sf"/>
</dbReference>
<keyword evidence="3" id="KW-0378">Hydrolase</keyword>
<evidence type="ECO:0000259" key="7">
    <source>
        <dbReference type="Pfam" id="PF21252"/>
    </source>
</evidence>
<gene>
    <name evidence="8" type="ORF">A33Q_3353</name>
</gene>
<sequence>MFLSSIFIRYFNRPKSKILFPTSMSNNRRDFIKLAGLGLVGSAIPQFSKAESPVQLLNLSQKRHDQLFNMSGFAAPKLETVRVGVIGLGQRGPGAVDRLSKIEGVEIKALCDLIPERVDKIKEKLKGTKHNPESYSGSVYAWKKMVDRNDLDLIYIVTPWDWHTPMAVYAMENGKHAAVEVPAAKTLEECWQLVETSERTKKHCMMLENCCYDFFELMTLSMARDGFFGEIIHTEGAYIHDLLWLNFMKESDGGYQDMWRLKENYRDGNLYATHGLGPVCQIMDINRGDQMDYLTSLSSADFHMAAKARELAEEDNFFGSFAEKQYGGNMNTTIIKTKKGRSMMIQHDVTSPRPYSRLHAISGTKAFAQKYPVQKISKEHSWLKEEEVKAIEQKYTPEIVRKVGELAKQIGGHGGMDFMMDWRLIDCLRNGLPLDQDVYDAALWSAISPLSEWSVAHRSNSIDVPDFTGGSWKMNKPVEITLKGGGTTKVIV</sequence>
<dbReference type="InterPro" id="IPR050463">
    <property type="entry name" value="Gfo/Idh/MocA_oxidrdct_glycsds"/>
</dbReference>
<organism evidence="8 9">
    <name type="scientific">Indibacter alkaliphilus (strain CCUG 57479 / KCTC 22604 / LW1)</name>
    <dbReference type="NCBI Taxonomy" id="1189612"/>
    <lineage>
        <taxon>Bacteria</taxon>
        <taxon>Pseudomonadati</taxon>
        <taxon>Bacteroidota</taxon>
        <taxon>Cytophagia</taxon>
        <taxon>Cytophagales</taxon>
        <taxon>Cyclobacteriaceae</taxon>
    </lineage>
</organism>
<evidence type="ECO:0000313" key="9">
    <source>
        <dbReference type="Proteomes" id="UP000006073"/>
    </source>
</evidence>
<dbReference type="eggNOG" id="COG0673">
    <property type="taxonomic scope" value="Bacteria"/>
</dbReference>
<dbReference type="Pfam" id="PF21252">
    <property type="entry name" value="Glyco_hydro_109_C"/>
    <property type="match status" value="1"/>
</dbReference>
<comment type="cofactor">
    <cofactor evidence="1">
        <name>NAD(+)</name>
        <dbReference type="ChEBI" id="CHEBI:57540"/>
    </cofactor>
</comment>
<dbReference type="PANTHER" id="PTHR43818:SF1">
    <property type="entry name" value="GLYCOSYL HYDROLASE FAMILY 109 PROTEIN"/>
    <property type="match status" value="1"/>
</dbReference>
<feature type="domain" description="Gfo/Idh/MocA-like oxidoreductase N-terminal" evidence="6">
    <location>
        <begin position="81"/>
        <end position="206"/>
    </location>
</feature>
<dbReference type="STRING" id="1189612.A33Q_3353"/>
<dbReference type="InterPro" id="IPR000683">
    <property type="entry name" value="Gfo/Idh/MocA-like_OxRdtase_N"/>
</dbReference>
<dbReference type="GO" id="GO:0016798">
    <property type="term" value="F:hydrolase activity, acting on glycosyl bonds"/>
    <property type="evidence" value="ECO:0007669"/>
    <property type="project" value="UniProtKB-KW"/>
</dbReference>
<evidence type="ECO:0000256" key="4">
    <source>
        <dbReference type="ARBA" id="ARBA00023027"/>
    </source>
</evidence>
<dbReference type="Pfam" id="PF01408">
    <property type="entry name" value="GFO_IDH_MocA"/>
    <property type="match status" value="1"/>
</dbReference>
<evidence type="ECO:0000259" key="6">
    <source>
        <dbReference type="Pfam" id="PF01408"/>
    </source>
</evidence>
<dbReference type="PANTHER" id="PTHR43818">
    <property type="entry name" value="BCDNA.GH03377"/>
    <property type="match status" value="1"/>
</dbReference>
<dbReference type="EMBL" id="ALWO02000040">
    <property type="protein sequence ID" value="EOZ95148.1"/>
    <property type="molecule type" value="Genomic_DNA"/>
</dbReference>
<proteinExistence type="inferred from homology"/>
<dbReference type="Gene3D" id="3.40.50.720">
    <property type="entry name" value="NAD(P)-binding Rossmann-like Domain"/>
    <property type="match status" value="1"/>
</dbReference>
<dbReference type="GO" id="GO:0000166">
    <property type="term" value="F:nucleotide binding"/>
    <property type="evidence" value="ECO:0007669"/>
    <property type="project" value="InterPro"/>
</dbReference>
<reference evidence="8 9" key="1">
    <citation type="journal article" date="2013" name="Genome Announc.">
        <title>Draft Genome Sequence of Indibacter alkaliphilus Strain LW1T, Isolated from Lonar Lake, a Haloalkaline Lake in the Buldana District of Maharashtra, India.</title>
        <authorList>
            <person name="Singh A."/>
            <person name="Kumar Jangir P."/>
            <person name="Sharma R."/>
            <person name="Singh A."/>
            <person name="Kumar Pinnaka A."/>
            <person name="Shivaji S."/>
        </authorList>
    </citation>
    <scope>NUCLEOTIDE SEQUENCE [LARGE SCALE GENOMIC DNA]</scope>
    <source>
        <strain evidence="9">CCUG 57479 / KCTC 22604 / LW1</strain>
    </source>
</reference>
<feature type="domain" description="Glycosyl hydrolase 109 C-terminal" evidence="7">
    <location>
        <begin position="217"/>
        <end position="382"/>
    </location>
</feature>
<protein>
    <submittedName>
        <fullName evidence="8">Oxidoreductase, Gfo/Idh/MocA family</fullName>
    </submittedName>
</protein>
<name>S2DZC6_INDAL</name>
<evidence type="ECO:0000256" key="2">
    <source>
        <dbReference type="ARBA" id="ARBA00009329"/>
    </source>
</evidence>
<comment type="similarity">
    <text evidence="2">Belongs to the Gfo/Idh/MocA family. Glycosyl hydrolase 109 subfamily.</text>
</comment>
<evidence type="ECO:0000256" key="1">
    <source>
        <dbReference type="ARBA" id="ARBA00001911"/>
    </source>
</evidence>